<evidence type="ECO:0000256" key="1">
    <source>
        <dbReference type="ARBA" id="ARBA00006247"/>
    </source>
</evidence>
<dbReference type="Pfam" id="PF00850">
    <property type="entry name" value="Hist_deacetyl"/>
    <property type="match status" value="1"/>
</dbReference>
<dbReference type="AlphaFoldDB" id="A0A292Q3Q5"/>
<dbReference type="CDD" id="cd10001">
    <property type="entry name" value="HDAC_classII_APAH"/>
    <property type="match status" value="1"/>
</dbReference>
<dbReference type="GO" id="GO:0010468">
    <property type="term" value="P:regulation of gene expression"/>
    <property type="evidence" value="ECO:0007669"/>
    <property type="project" value="UniProtKB-ARBA"/>
</dbReference>
<dbReference type="GO" id="GO:0016813">
    <property type="term" value="F:hydrolase activity, acting on carbon-nitrogen (but not peptide) bonds, in linear amidines"/>
    <property type="evidence" value="ECO:0007669"/>
    <property type="project" value="InterPro"/>
</dbReference>
<dbReference type="Gene3D" id="3.40.630.10">
    <property type="entry name" value="Zn peptidases"/>
    <property type="match status" value="1"/>
</dbReference>
<evidence type="ECO:0000259" key="3">
    <source>
        <dbReference type="Pfam" id="PF00850"/>
    </source>
</evidence>
<evidence type="ECO:0008006" key="7">
    <source>
        <dbReference type="Google" id="ProtNLM"/>
    </source>
</evidence>
<dbReference type="InterPro" id="IPR010158">
    <property type="entry name" value="Amidase_Cbmase"/>
</dbReference>
<accession>A0A292Q3Q5</accession>
<sequence length="733" mass="78662">MLKINGERLWASLMAMAEIGATARGGSCRLALSAEDKAGRELFSHWCTTAGLTLSVDAIGNLFARRAGTDKDAAPVMIGSHLDTQPEGGRFDGVYGVLAGLEVIRSLDDQGIQTRKPLEIAVWTNEEGARFTPAMLGSAVFTGTLALDKALATVDAAGVSVAEALRVTGYNGSRPLGGAVDAYFEAHIEQGPILEDNAKSIGVVTGGQAIRWLDVRVEGMAAHAGTTPMPLRKDALYGAAQMIQALETLAADFAPEGLTTVGELSIAKSSRNTIPGLLSFTVDLRHHRDSEIDAMERQVRQQVQAIAEQRGLTVTVTPHWISPATPFDAECVACVQTSVDALGYSQQRIVSGAGHDAIHLARYCPTAMIFIPCVGGLSHNEAEDVLPEDVRQGTDVLLNAVLKRAGQAHYYSRGQMRTPQEVPERARNLLLAAQTLGFDIQQPQDHGLDPLLAVHGAPYLAFLQEAHQRWKEVPEDWGDEVMSNIFVREPNALRGILAQAARYLADGSCPIGELTWRSAYWSAQSAVSAAKDILEGAPAAYALCRPPGHHARFDAAGGFCYINNAAVAAQALREGFQRVAVLDTDMHHGQGIQEIFYDRDDVLYVSIHGDPTNFYPGVAGFAEERGSAAGEGFNLNLPMPHGASEAVFFEKLQLALAAVKDFSADVLVLSLGFDIYELDPQSKVAVTREGFARLGESIRGLGLPCVVVQEGGYHLETLDSNARAFFSGPQAWV</sequence>
<reference evidence="5" key="1">
    <citation type="submission" date="2015-10" db="EMBL/GenBank/DDBJ databases">
        <authorList>
            <person name="Regsiter A."/>
            <person name="william w."/>
        </authorList>
    </citation>
    <scope>NUCLEOTIDE SEQUENCE</scope>
    <source>
        <strain evidence="5">Montdore</strain>
    </source>
</reference>
<dbReference type="NCBIfam" id="TIGR01879">
    <property type="entry name" value="hydantase"/>
    <property type="match status" value="1"/>
</dbReference>
<dbReference type="SUPFAM" id="SSF52768">
    <property type="entry name" value="Arginase/deacetylase"/>
    <property type="match status" value="1"/>
</dbReference>
<comment type="similarity">
    <text evidence="1">Belongs to the peptidase M20A family.</text>
</comment>
<feature type="domain" description="Peptidase M20 dimerisation" evidence="4">
    <location>
        <begin position="210"/>
        <end position="308"/>
    </location>
</feature>
<keyword evidence="6" id="KW-1185">Reference proteome</keyword>
<dbReference type="PRINTS" id="PR01270">
    <property type="entry name" value="HDASUPER"/>
</dbReference>
<gene>
    <name evidence="5" type="ORF">GSTUAT00001523001</name>
</gene>
<protein>
    <recommendedName>
        <fullName evidence="7">Peptidase M20 dimerisation domain-containing protein</fullName>
    </recommendedName>
</protein>
<dbReference type="EMBL" id="LN890959">
    <property type="protein sequence ID" value="CUS14472.1"/>
    <property type="molecule type" value="Genomic_DNA"/>
</dbReference>
<dbReference type="NCBIfam" id="NF009527">
    <property type="entry name" value="PRK12891.1"/>
    <property type="match status" value="1"/>
</dbReference>
<dbReference type="SUPFAM" id="SSF53187">
    <property type="entry name" value="Zn-dependent exopeptidases"/>
    <property type="match status" value="1"/>
</dbReference>
<dbReference type="CDD" id="cd03884">
    <property type="entry name" value="M20_bAS"/>
    <property type="match status" value="1"/>
</dbReference>
<keyword evidence="2" id="KW-0378">Hydrolase</keyword>
<proteinExistence type="inferred from homology"/>
<organism evidence="5 6">
    <name type="scientific">Tuber aestivum</name>
    <name type="common">summer truffle</name>
    <dbReference type="NCBI Taxonomy" id="59557"/>
    <lineage>
        <taxon>Eukaryota</taxon>
        <taxon>Fungi</taxon>
        <taxon>Dikarya</taxon>
        <taxon>Ascomycota</taxon>
        <taxon>Pezizomycotina</taxon>
        <taxon>Pezizomycetes</taxon>
        <taxon>Pezizales</taxon>
        <taxon>Tuberaceae</taxon>
        <taxon>Tuber</taxon>
    </lineage>
</organism>
<dbReference type="InterPro" id="IPR000286">
    <property type="entry name" value="HDACs"/>
</dbReference>
<feature type="domain" description="Histone deacetylase" evidence="3">
    <location>
        <begin position="424"/>
        <end position="726"/>
    </location>
</feature>
<evidence type="ECO:0000256" key="2">
    <source>
        <dbReference type="ARBA" id="ARBA00022801"/>
    </source>
</evidence>
<dbReference type="NCBIfam" id="NF006771">
    <property type="entry name" value="PRK09290.1-5"/>
    <property type="match status" value="1"/>
</dbReference>
<dbReference type="InterPro" id="IPR036264">
    <property type="entry name" value="Bact_exopeptidase_dim_dom"/>
</dbReference>
<dbReference type="InterPro" id="IPR002933">
    <property type="entry name" value="Peptidase_M20"/>
</dbReference>
<dbReference type="PANTHER" id="PTHR32494">
    <property type="entry name" value="ALLANTOATE DEIMINASE-RELATED"/>
    <property type="match status" value="1"/>
</dbReference>
<dbReference type="Pfam" id="PF07687">
    <property type="entry name" value="M20_dimer"/>
    <property type="match status" value="1"/>
</dbReference>
<evidence type="ECO:0000313" key="5">
    <source>
        <dbReference type="EMBL" id="CUS14472.1"/>
    </source>
</evidence>
<dbReference type="InterPro" id="IPR023696">
    <property type="entry name" value="Ureohydrolase_dom_sf"/>
</dbReference>
<evidence type="ECO:0000313" key="6">
    <source>
        <dbReference type="Proteomes" id="UP001412239"/>
    </source>
</evidence>
<name>A0A292Q3Q5_9PEZI</name>
<dbReference type="NCBIfam" id="NF006769">
    <property type="entry name" value="PRK09290.1-3"/>
    <property type="match status" value="1"/>
</dbReference>
<dbReference type="NCBIfam" id="NF009530">
    <property type="entry name" value="PRK12893.1-4"/>
    <property type="match status" value="1"/>
</dbReference>
<evidence type="ECO:0000259" key="4">
    <source>
        <dbReference type="Pfam" id="PF07687"/>
    </source>
</evidence>
<dbReference type="SUPFAM" id="SSF55031">
    <property type="entry name" value="Bacterial exopeptidase dimerisation domain"/>
    <property type="match status" value="1"/>
</dbReference>
<dbReference type="InterPro" id="IPR037138">
    <property type="entry name" value="His_deacetylse_dom_sf"/>
</dbReference>
<dbReference type="Proteomes" id="UP001412239">
    <property type="component" value="Unassembled WGS sequence"/>
</dbReference>
<dbReference type="InterPro" id="IPR011650">
    <property type="entry name" value="Peptidase_M20_dimer"/>
</dbReference>
<dbReference type="InterPro" id="IPR023801">
    <property type="entry name" value="His_deacetylse_dom"/>
</dbReference>
<dbReference type="Gene3D" id="3.40.800.20">
    <property type="entry name" value="Histone deacetylase domain"/>
    <property type="match status" value="1"/>
</dbReference>
<dbReference type="PANTHER" id="PTHR32494:SF5">
    <property type="entry name" value="ALLANTOATE AMIDOHYDROLASE"/>
    <property type="match status" value="1"/>
</dbReference>
<dbReference type="Gene3D" id="3.30.70.360">
    <property type="match status" value="1"/>
</dbReference>
<dbReference type="Pfam" id="PF01546">
    <property type="entry name" value="Peptidase_M20"/>
    <property type="match status" value="1"/>
</dbReference>